<reference evidence="9" key="1">
    <citation type="journal article" date="2019" name="Int. J. Syst. Evol. Microbiol.">
        <title>The Global Catalogue of Microorganisms (GCM) 10K type strain sequencing project: providing services to taxonomists for standard genome sequencing and annotation.</title>
        <authorList>
            <consortium name="The Broad Institute Genomics Platform"/>
            <consortium name="The Broad Institute Genome Sequencing Center for Infectious Disease"/>
            <person name="Wu L."/>
            <person name="Ma J."/>
        </authorList>
    </citation>
    <scope>NUCLEOTIDE SEQUENCE [LARGE SCALE GENOMIC DNA]</scope>
    <source>
        <strain evidence="9">JCM 14559</strain>
    </source>
</reference>
<sequence>MPSPVRHRPPADRTRRSDAPTAVAALRHAAWDGGLLVLHGEGRLVGHPGEHPGQTRVVLELRPLDGSRRTVRLRTVPRYLPEATDDSAQARHGLDWTGFTAGLDPAALRPRPGRADATWRVEAVVSRGRLLARAPLAPHWCGGGEYPPAGWGDDGVHLAAAADDGVLRLTASRPAVRLTSCLARPDGFELRGRVAGPGRGPLVLRHRDTGELLQTEADWRGGEFTALVGTVPRPAPGHWDAALALPDGPAPLRLDRPPQGRCQLPLPGGGLTLQARQLADDRLQFQVRPAEPRIDRISPADGAFELSGEFPGAADLPLELVLRHTGDGRERRSPVRTAPDGRFTARLPLAPPGPDGVPRPLAKGVWEALLRPPGPGGEGRPVRLHPSVLPLLPARAAAGGKSFLLQRRWHDTLIVDSLPVLSAVERSAHRQHRLRTDAYPAARRRPLREAVLYDVFGGRGYACNPRAVHAELARRGGPLEHLWVVEDGQERPPAGVRAVRQWSPEWYEALATCRYLVGNTHFPEFLRRRDGQVVVQLWHGTPLKRIAHRLPPGWAADDGYLRRLEHEVRQWSLLVSPSPFATPELRDSFRYRGEVLEAGYPRNDRLARPDPAEAAAIRRRLGLPPGRRVVLYAPTWRDDRPGPGGRHALDLRLDLAAARAALGRDHVLLLRPHVHVGGALPDDGFVRDVADYPDVQDLLLVADVLVTDYSSVMFDFALTDRPMLFFTYDLAHYRDALRGFTFDFERRAPGPLLSRSEQVVAALRDLDPALHRDARRRFRERFCPLDDGGAAARVVDRTLALGGGG</sequence>
<keyword evidence="9" id="KW-1185">Reference proteome</keyword>
<evidence type="ECO:0000256" key="6">
    <source>
        <dbReference type="ARBA" id="ARBA00023136"/>
    </source>
</evidence>
<keyword evidence="6" id="KW-0472">Membrane</keyword>
<gene>
    <name evidence="8" type="ORF">GCM10009759_23710</name>
</gene>
<evidence type="ECO:0000256" key="4">
    <source>
        <dbReference type="ARBA" id="ARBA00022679"/>
    </source>
</evidence>
<comment type="caution">
    <text evidence="8">The sequence shown here is derived from an EMBL/GenBank/DDBJ whole genome shotgun (WGS) entry which is preliminary data.</text>
</comment>
<dbReference type="SUPFAM" id="SSF53756">
    <property type="entry name" value="UDP-Glycosyltransferase/glycogen phosphorylase"/>
    <property type="match status" value="1"/>
</dbReference>
<comment type="similarity">
    <text evidence="2">Belongs to the CDP-glycerol glycerophosphotransferase family.</text>
</comment>
<dbReference type="PANTHER" id="PTHR37316:SF3">
    <property type="entry name" value="TEICHOIC ACID GLYCEROL-PHOSPHATE TRANSFERASE"/>
    <property type="match status" value="1"/>
</dbReference>
<dbReference type="Gene3D" id="3.40.50.12580">
    <property type="match status" value="1"/>
</dbReference>
<evidence type="ECO:0000256" key="7">
    <source>
        <dbReference type="SAM" id="MobiDB-lite"/>
    </source>
</evidence>
<keyword evidence="4" id="KW-0808">Transferase</keyword>
<evidence type="ECO:0000313" key="8">
    <source>
        <dbReference type="EMBL" id="GAA2095464.1"/>
    </source>
</evidence>
<evidence type="ECO:0000313" key="9">
    <source>
        <dbReference type="Proteomes" id="UP001500897"/>
    </source>
</evidence>
<protein>
    <recommendedName>
        <fullName evidence="10">CDP-glycerol glycerophosphotransferase</fullName>
    </recommendedName>
</protein>
<comment type="subcellular location">
    <subcellularLocation>
        <location evidence="1">Cell membrane</location>
        <topology evidence="1">Peripheral membrane protein</topology>
    </subcellularLocation>
</comment>
<proteinExistence type="inferred from homology"/>
<dbReference type="PANTHER" id="PTHR37316">
    <property type="entry name" value="TEICHOIC ACID GLYCEROL-PHOSPHATE PRIMASE"/>
    <property type="match status" value="1"/>
</dbReference>
<dbReference type="InterPro" id="IPR051612">
    <property type="entry name" value="Teichoic_Acid_Biosynth"/>
</dbReference>
<dbReference type="Proteomes" id="UP001500897">
    <property type="component" value="Unassembled WGS sequence"/>
</dbReference>
<keyword evidence="5" id="KW-0777">Teichoic acid biosynthesis</keyword>
<dbReference type="Pfam" id="PF04464">
    <property type="entry name" value="Glyphos_transf"/>
    <property type="match status" value="1"/>
</dbReference>
<organism evidence="8 9">
    <name type="scientific">Kitasatospora saccharophila</name>
    <dbReference type="NCBI Taxonomy" id="407973"/>
    <lineage>
        <taxon>Bacteria</taxon>
        <taxon>Bacillati</taxon>
        <taxon>Actinomycetota</taxon>
        <taxon>Actinomycetes</taxon>
        <taxon>Kitasatosporales</taxon>
        <taxon>Streptomycetaceae</taxon>
        <taxon>Kitasatospora</taxon>
    </lineage>
</organism>
<feature type="region of interest" description="Disordered" evidence="7">
    <location>
        <begin position="327"/>
        <end position="358"/>
    </location>
</feature>
<evidence type="ECO:0000256" key="1">
    <source>
        <dbReference type="ARBA" id="ARBA00004202"/>
    </source>
</evidence>
<name>A0ABP5I863_9ACTN</name>
<dbReference type="InterPro" id="IPR043148">
    <property type="entry name" value="TagF_C"/>
</dbReference>
<keyword evidence="3" id="KW-1003">Cell membrane</keyword>
<evidence type="ECO:0008006" key="10">
    <source>
        <dbReference type="Google" id="ProtNLM"/>
    </source>
</evidence>
<dbReference type="EMBL" id="BAAANS010000013">
    <property type="protein sequence ID" value="GAA2095464.1"/>
    <property type="molecule type" value="Genomic_DNA"/>
</dbReference>
<evidence type="ECO:0000256" key="3">
    <source>
        <dbReference type="ARBA" id="ARBA00022475"/>
    </source>
</evidence>
<dbReference type="InterPro" id="IPR043149">
    <property type="entry name" value="TagF_N"/>
</dbReference>
<dbReference type="RefSeq" id="WP_344551958.1">
    <property type="nucleotide sequence ID" value="NZ_BAAANS010000013.1"/>
</dbReference>
<dbReference type="InterPro" id="IPR007554">
    <property type="entry name" value="Glycerophosphate_synth"/>
</dbReference>
<dbReference type="Gene3D" id="3.40.50.11820">
    <property type="match status" value="1"/>
</dbReference>
<evidence type="ECO:0000256" key="5">
    <source>
        <dbReference type="ARBA" id="ARBA00022944"/>
    </source>
</evidence>
<evidence type="ECO:0000256" key="2">
    <source>
        <dbReference type="ARBA" id="ARBA00010488"/>
    </source>
</evidence>
<accession>A0ABP5I863</accession>